<accession>A0A1B7LKN2</accession>
<dbReference type="STRING" id="1838280.A6M21_02085"/>
<organism evidence="3 4">
    <name type="scientific">Desulfotomaculum copahuensis</name>
    <dbReference type="NCBI Taxonomy" id="1838280"/>
    <lineage>
        <taxon>Bacteria</taxon>
        <taxon>Bacillati</taxon>
        <taxon>Bacillota</taxon>
        <taxon>Clostridia</taxon>
        <taxon>Eubacteriales</taxon>
        <taxon>Desulfotomaculaceae</taxon>
        <taxon>Desulfotomaculum</taxon>
    </lineage>
</organism>
<dbReference type="Gene3D" id="3.30.457.10">
    <property type="entry name" value="Copper amine oxidase-like, N-terminal domain"/>
    <property type="match status" value="1"/>
</dbReference>
<dbReference type="InterPro" id="IPR036582">
    <property type="entry name" value="Mao_N_sf"/>
</dbReference>
<feature type="signal peptide" evidence="1">
    <location>
        <begin position="1"/>
        <end position="25"/>
    </location>
</feature>
<evidence type="ECO:0000313" key="3">
    <source>
        <dbReference type="EMBL" id="OAT87100.1"/>
    </source>
</evidence>
<name>A0A1B7LKN2_9FIRM</name>
<dbReference type="SUPFAM" id="SSF55383">
    <property type="entry name" value="Copper amine oxidase, domain N"/>
    <property type="match status" value="1"/>
</dbReference>
<feature type="chain" id="PRO_5008597010" description="Copper amine oxidase-like N-terminal domain-containing protein" evidence="1">
    <location>
        <begin position="26"/>
        <end position="494"/>
    </location>
</feature>
<keyword evidence="1" id="KW-0732">Signal</keyword>
<dbReference type="Pfam" id="PF07833">
    <property type="entry name" value="Cu_amine_oxidN1"/>
    <property type="match status" value="1"/>
</dbReference>
<dbReference type="OrthoDB" id="268113at2"/>
<sequence length="494" mass="53965">MKTGRFSLLMCLIVLLGVFSVPAFALPAGTSVNVDGQALKLAVPPVMHDDRVLVPVRDTGEALQARVDWDNAAQTVEVAGRGAVITLKLGDRNAGVNGLPVKLDVPAMMVQNRVMVPLGFIARTFGAKVVWDGQTQTVHIFTVPTGETVTGKVYGRVQVPLILPAAVEHDFQDKIDKVTATAGYWDLNAGKVTLDSTPLFNLQTDYSALYRTIWDGGERICFSHEPKENLTVTGVHPGYKVSTFSWTGYTMPIVYCPSGSQTAMTVRFERDEAGQGAGRETGKIVVEIHRGAQVTEKVLTPPLPGNASGPYPVFVYGSPDDFSVLADCESFSGAEDKGSLLLVEVKGDDVRWKTVAGEHGSFIAGAGATVVKCGERIFIDDRVLDLTRDPLKLEKYQPIDSLMNTVKDKFTYLPQPLRPVLHDYRDVLLVSATGADEMWVWAVQGDQCVGELYFDQKSHRLMVYHEGKLTDQQTLPASVFAYPILPEYGCGSWH</sequence>
<feature type="domain" description="Copper amine oxidase-like N-terminal" evidence="2">
    <location>
        <begin position="34"/>
        <end position="140"/>
    </location>
</feature>
<dbReference type="AlphaFoldDB" id="A0A1B7LKN2"/>
<reference evidence="3 4" key="1">
    <citation type="submission" date="2016-04" db="EMBL/GenBank/DDBJ databases">
        <authorList>
            <person name="Evans L.H."/>
            <person name="Alamgir A."/>
            <person name="Owens N."/>
            <person name="Weber N.D."/>
            <person name="Virtaneva K."/>
            <person name="Barbian K."/>
            <person name="Babar A."/>
            <person name="Rosenke K."/>
        </authorList>
    </citation>
    <scope>NUCLEOTIDE SEQUENCE [LARGE SCALE GENOMIC DNA]</scope>
    <source>
        <strain evidence="3 4">LMa1</strain>
    </source>
</reference>
<evidence type="ECO:0000313" key="4">
    <source>
        <dbReference type="Proteomes" id="UP000078532"/>
    </source>
</evidence>
<dbReference type="EMBL" id="LYVF01000002">
    <property type="protein sequence ID" value="OAT87100.1"/>
    <property type="molecule type" value="Genomic_DNA"/>
</dbReference>
<dbReference type="Proteomes" id="UP000078532">
    <property type="component" value="Unassembled WGS sequence"/>
</dbReference>
<proteinExistence type="predicted"/>
<evidence type="ECO:0000259" key="2">
    <source>
        <dbReference type="Pfam" id="PF07833"/>
    </source>
</evidence>
<keyword evidence="4" id="KW-1185">Reference proteome</keyword>
<dbReference type="RefSeq" id="WP_066665862.1">
    <property type="nucleotide sequence ID" value="NZ_LYVF01000002.1"/>
</dbReference>
<comment type="caution">
    <text evidence="3">The sequence shown here is derived from an EMBL/GenBank/DDBJ whole genome shotgun (WGS) entry which is preliminary data.</text>
</comment>
<dbReference type="InterPro" id="IPR012854">
    <property type="entry name" value="Cu_amine_oxidase-like_N"/>
</dbReference>
<protein>
    <recommendedName>
        <fullName evidence="2">Copper amine oxidase-like N-terminal domain-containing protein</fullName>
    </recommendedName>
</protein>
<evidence type="ECO:0000256" key="1">
    <source>
        <dbReference type="SAM" id="SignalP"/>
    </source>
</evidence>
<gene>
    <name evidence="3" type="ORF">A6M21_02085</name>
</gene>